<dbReference type="InterPro" id="IPR038054">
    <property type="entry name" value="LD_TPept-like_central_sf"/>
</dbReference>
<protein>
    <submittedName>
        <fullName evidence="10">L,D-transpeptidase/peptidoglycan binding protein</fullName>
    </submittedName>
</protein>
<dbReference type="SUPFAM" id="SSF141523">
    <property type="entry name" value="L,D-transpeptidase catalytic domain-like"/>
    <property type="match status" value="1"/>
</dbReference>
<feature type="domain" description="L,D-TPase catalytic" evidence="9">
    <location>
        <begin position="357"/>
        <end position="483"/>
    </location>
</feature>
<accession>A0A9D2RFB5</accession>
<dbReference type="EMBL" id="DWUX01000254">
    <property type="protein sequence ID" value="HJD41331.1"/>
    <property type="molecule type" value="Genomic_DNA"/>
</dbReference>
<dbReference type="Gene3D" id="2.40.440.10">
    <property type="entry name" value="L,D-transpeptidase catalytic domain-like"/>
    <property type="match status" value="1"/>
</dbReference>
<reference evidence="10" key="1">
    <citation type="journal article" date="2021" name="PeerJ">
        <title>Extensive microbial diversity within the chicken gut microbiome revealed by metagenomics and culture.</title>
        <authorList>
            <person name="Gilroy R."/>
            <person name="Ravi A."/>
            <person name="Getino M."/>
            <person name="Pursley I."/>
            <person name="Horton D.L."/>
            <person name="Alikhan N.F."/>
            <person name="Baker D."/>
            <person name="Gharbi K."/>
            <person name="Hall N."/>
            <person name="Watson M."/>
            <person name="Adriaenssens E.M."/>
            <person name="Foster-Nyarko E."/>
            <person name="Jarju S."/>
            <person name="Secka A."/>
            <person name="Antonio M."/>
            <person name="Oren A."/>
            <person name="Chaudhuri R.R."/>
            <person name="La Ragione R."/>
            <person name="Hildebrand F."/>
            <person name="Pallen M.J."/>
        </authorList>
    </citation>
    <scope>NUCLEOTIDE SEQUENCE</scope>
    <source>
        <strain evidence="10">ChiW19-6364</strain>
    </source>
</reference>
<gene>
    <name evidence="10" type="ORF">H9913_15050</name>
</gene>
<keyword evidence="5 6" id="KW-0961">Cell wall biogenesis/degradation</keyword>
<reference evidence="10" key="2">
    <citation type="submission" date="2021-04" db="EMBL/GenBank/DDBJ databases">
        <authorList>
            <person name="Gilroy R."/>
        </authorList>
    </citation>
    <scope>NUCLEOTIDE SEQUENCE</scope>
    <source>
        <strain evidence="10">ChiW19-6364</strain>
    </source>
</reference>
<keyword evidence="4 6" id="KW-0573">Peptidoglycan synthesis</keyword>
<evidence type="ECO:0000313" key="10">
    <source>
        <dbReference type="EMBL" id="HJD41331.1"/>
    </source>
</evidence>
<evidence type="ECO:0000256" key="1">
    <source>
        <dbReference type="ARBA" id="ARBA00004752"/>
    </source>
</evidence>
<evidence type="ECO:0000256" key="8">
    <source>
        <dbReference type="SAM" id="Phobius"/>
    </source>
</evidence>
<feature type="active site" description="Proton donor/acceptor" evidence="6">
    <location>
        <position position="438"/>
    </location>
</feature>
<dbReference type="InterPro" id="IPR038063">
    <property type="entry name" value="Transpep_catalytic_dom"/>
</dbReference>
<feature type="active site" description="Nucleophile" evidence="6">
    <location>
        <position position="459"/>
    </location>
</feature>
<feature type="transmembrane region" description="Helical" evidence="8">
    <location>
        <begin position="25"/>
        <end position="48"/>
    </location>
</feature>
<evidence type="ECO:0000313" key="11">
    <source>
        <dbReference type="Proteomes" id="UP000823850"/>
    </source>
</evidence>
<dbReference type="Gene3D" id="3.10.20.800">
    <property type="match status" value="1"/>
</dbReference>
<dbReference type="Pfam" id="PF12229">
    <property type="entry name" value="PG_binding_4"/>
    <property type="match status" value="2"/>
</dbReference>
<dbReference type="PANTHER" id="PTHR30582">
    <property type="entry name" value="L,D-TRANSPEPTIDASE"/>
    <property type="match status" value="1"/>
</dbReference>
<dbReference type="PROSITE" id="PS52029">
    <property type="entry name" value="LD_TPASE"/>
    <property type="match status" value="1"/>
</dbReference>
<evidence type="ECO:0000259" key="9">
    <source>
        <dbReference type="PROSITE" id="PS52029"/>
    </source>
</evidence>
<dbReference type="InterPro" id="IPR022029">
    <property type="entry name" value="YoaR-like_PG-bd"/>
</dbReference>
<keyword evidence="8" id="KW-1133">Transmembrane helix</keyword>
<evidence type="ECO:0000256" key="7">
    <source>
        <dbReference type="SAM" id="MobiDB-lite"/>
    </source>
</evidence>
<dbReference type="SUPFAM" id="SSF143985">
    <property type="entry name" value="L,D-transpeptidase pre-catalytic domain-like"/>
    <property type="match status" value="1"/>
</dbReference>
<evidence type="ECO:0000256" key="4">
    <source>
        <dbReference type="ARBA" id="ARBA00022984"/>
    </source>
</evidence>
<dbReference type="InterPro" id="IPR050979">
    <property type="entry name" value="LD-transpeptidase"/>
</dbReference>
<dbReference type="InterPro" id="IPR005490">
    <property type="entry name" value="LD_TPept_cat_dom"/>
</dbReference>
<sequence>MLKSENEQQKNRSGKKREKKKSRKVLGIGLAGGAALLLAGYAAVGFYYQDKFYPGTTINGVDCGGKDAAYAEDFLKKSAETYTLTIQEREDKTETIEGSAIQLTYQDDNGAEQLMKEKQNSWLWPAQIFGSKDYTVSAESSYNEESLEQAVSQLSCMQDGNMIPVQDAKVEDTGTSYQIVPEVEGTTLDKEKTLAAVKNAVDQRESQLSLEDADCYVKPSVYQDDEILKKEVEQLTKFTNLQVSLDFGTGTETVTRDQLKSWLKKGDDGNYYFDTDTVKQTVIAWSEKYNTVGKARDFVTSSGTTVHLTQGDYGWRLWQDKTTESLVNALNAGQSGPVEPTWLYTGEKHGGNDIDGTYVEISISQQRMWFYKNGTLLVDTPVVTGNPNKGNGTPSGGVWRLKDKASPSTLVGRNPDGSIEYETPVNYWMPFNGGVGIHDLTSRTSFGGDIYLYNGSHGCINTPLENARTIYENIEVNTPVVVY</sequence>
<keyword evidence="3 6" id="KW-0133">Cell shape</keyword>
<evidence type="ECO:0000256" key="2">
    <source>
        <dbReference type="ARBA" id="ARBA00022679"/>
    </source>
</evidence>
<dbReference type="GO" id="GO:0071972">
    <property type="term" value="F:peptidoglycan L,D-transpeptidase activity"/>
    <property type="evidence" value="ECO:0007669"/>
    <property type="project" value="TreeGrafter"/>
</dbReference>
<dbReference type="GO" id="GO:0008360">
    <property type="term" value="P:regulation of cell shape"/>
    <property type="evidence" value="ECO:0007669"/>
    <property type="project" value="UniProtKB-UniRule"/>
</dbReference>
<dbReference type="GO" id="GO:0016740">
    <property type="term" value="F:transferase activity"/>
    <property type="evidence" value="ECO:0007669"/>
    <property type="project" value="UniProtKB-KW"/>
</dbReference>
<dbReference type="Pfam" id="PF03734">
    <property type="entry name" value="YkuD"/>
    <property type="match status" value="1"/>
</dbReference>
<keyword evidence="8" id="KW-0812">Transmembrane</keyword>
<feature type="compositionally biased region" description="Basic residues" evidence="7">
    <location>
        <begin position="12"/>
        <end position="21"/>
    </location>
</feature>
<keyword evidence="8" id="KW-0472">Membrane</keyword>
<name>A0A9D2RFB5_9FIRM</name>
<dbReference type="CDD" id="cd16913">
    <property type="entry name" value="YkuD_like"/>
    <property type="match status" value="1"/>
</dbReference>
<dbReference type="Proteomes" id="UP000823850">
    <property type="component" value="Unassembled WGS sequence"/>
</dbReference>
<organism evidence="10 11">
    <name type="scientific">Candidatus Blautia stercoripullorum</name>
    <dbReference type="NCBI Taxonomy" id="2838502"/>
    <lineage>
        <taxon>Bacteria</taxon>
        <taxon>Bacillati</taxon>
        <taxon>Bacillota</taxon>
        <taxon>Clostridia</taxon>
        <taxon>Lachnospirales</taxon>
        <taxon>Lachnospiraceae</taxon>
        <taxon>Blautia</taxon>
    </lineage>
</organism>
<feature type="compositionally biased region" description="Basic and acidic residues" evidence="7">
    <location>
        <begin position="1"/>
        <end position="10"/>
    </location>
</feature>
<dbReference type="AlphaFoldDB" id="A0A9D2RFB5"/>
<evidence type="ECO:0000256" key="6">
    <source>
        <dbReference type="PROSITE-ProRule" id="PRU01373"/>
    </source>
</evidence>
<keyword evidence="2" id="KW-0808">Transferase</keyword>
<dbReference type="GO" id="GO:0071555">
    <property type="term" value="P:cell wall organization"/>
    <property type="evidence" value="ECO:0007669"/>
    <property type="project" value="UniProtKB-UniRule"/>
</dbReference>
<comment type="pathway">
    <text evidence="1 6">Cell wall biogenesis; peptidoglycan biosynthesis.</text>
</comment>
<dbReference type="GO" id="GO:0018104">
    <property type="term" value="P:peptidoglycan-protein cross-linking"/>
    <property type="evidence" value="ECO:0007669"/>
    <property type="project" value="TreeGrafter"/>
</dbReference>
<proteinExistence type="predicted"/>
<evidence type="ECO:0000256" key="3">
    <source>
        <dbReference type="ARBA" id="ARBA00022960"/>
    </source>
</evidence>
<evidence type="ECO:0000256" key="5">
    <source>
        <dbReference type="ARBA" id="ARBA00023316"/>
    </source>
</evidence>
<comment type="caution">
    <text evidence="10">The sequence shown here is derived from an EMBL/GenBank/DDBJ whole genome shotgun (WGS) entry which is preliminary data.</text>
</comment>
<dbReference type="PANTHER" id="PTHR30582:SF33">
    <property type="entry name" value="EXPORTED PROTEIN"/>
    <property type="match status" value="1"/>
</dbReference>
<dbReference type="GO" id="GO:0005576">
    <property type="term" value="C:extracellular region"/>
    <property type="evidence" value="ECO:0007669"/>
    <property type="project" value="TreeGrafter"/>
</dbReference>
<feature type="region of interest" description="Disordered" evidence="7">
    <location>
        <begin position="1"/>
        <end position="21"/>
    </location>
</feature>